<feature type="region of interest" description="Disordered" evidence="1">
    <location>
        <begin position="1"/>
        <end position="31"/>
    </location>
</feature>
<gene>
    <name evidence="3" type="ORF">TRFO_20558</name>
</gene>
<dbReference type="EMBL" id="MLAK01000618">
    <property type="protein sequence ID" value="OHT10186.1"/>
    <property type="molecule type" value="Genomic_DNA"/>
</dbReference>
<dbReference type="Proteomes" id="UP000179807">
    <property type="component" value="Unassembled WGS sequence"/>
</dbReference>
<comment type="caution">
    <text evidence="3">The sequence shown here is derived from an EMBL/GenBank/DDBJ whole genome shotgun (WGS) entry which is preliminary data.</text>
</comment>
<dbReference type="PANTHER" id="PTHR24362:SF309">
    <property type="entry name" value="PROTEIN KINASE DOMAIN-CONTAINING PROTEIN"/>
    <property type="match status" value="1"/>
</dbReference>
<dbReference type="Gene3D" id="1.10.510.10">
    <property type="entry name" value="Transferase(Phosphotransferase) domain 1"/>
    <property type="match status" value="1"/>
</dbReference>
<evidence type="ECO:0000313" key="4">
    <source>
        <dbReference type="Proteomes" id="UP000179807"/>
    </source>
</evidence>
<proteinExistence type="predicted"/>
<dbReference type="InterPro" id="IPR000719">
    <property type="entry name" value="Prot_kinase_dom"/>
</dbReference>
<accession>A0A1J4KGK4</accession>
<dbReference type="PROSITE" id="PS50011">
    <property type="entry name" value="PROTEIN_KINASE_DOM"/>
    <property type="match status" value="1"/>
</dbReference>
<organism evidence="3 4">
    <name type="scientific">Tritrichomonas foetus</name>
    <dbReference type="NCBI Taxonomy" id="1144522"/>
    <lineage>
        <taxon>Eukaryota</taxon>
        <taxon>Metamonada</taxon>
        <taxon>Parabasalia</taxon>
        <taxon>Tritrichomonadida</taxon>
        <taxon>Tritrichomonadidae</taxon>
        <taxon>Tritrichomonas</taxon>
    </lineage>
</organism>
<dbReference type="VEuPathDB" id="TrichDB:TRFO_20558"/>
<reference evidence="3" key="1">
    <citation type="submission" date="2016-10" db="EMBL/GenBank/DDBJ databases">
        <authorList>
            <person name="Benchimol M."/>
            <person name="Almeida L.G."/>
            <person name="Vasconcelos A.T."/>
            <person name="Perreira-Neves A."/>
            <person name="Rosa I.A."/>
            <person name="Tasca T."/>
            <person name="Bogo M.R."/>
            <person name="de Souza W."/>
        </authorList>
    </citation>
    <scope>NUCLEOTIDE SEQUENCE [LARGE SCALE GENOMIC DNA]</scope>
    <source>
        <strain evidence="3">K</strain>
    </source>
</reference>
<dbReference type="GO" id="GO:0005524">
    <property type="term" value="F:ATP binding"/>
    <property type="evidence" value="ECO:0007669"/>
    <property type="project" value="InterPro"/>
</dbReference>
<dbReference type="PANTHER" id="PTHR24362">
    <property type="entry name" value="SERINE/THREONINE-PROTEIN KINASE NEK"/>
    <property type="match status" value="1"/>
</dbReference>
<keyword evidence="4" id="KW-1185">Reference proteome</keyword>
<evidence type="ECO:0000259" key="2">
    <source>
        <dbReference type="PROSITE" id="PS50011"/>
    </source>
</evidence>
<dbReference type="Pfam" id="PF00069">
    <property type="entry name" value="Pkinase"/>
    <property type="match status" value="1"/>
</dbReference>
<evidence type="ECO:0000313" key="3">
    <source>
        <dbReference type="EMBL" id="OHT10186.1"/>
    </source>
</evidence>
<name>A0A1J4KGK4_9EUKA</name>
<dbReference type="RefSeq" id="XP_068363322.1">
    <property type="nucleotide sequence ID" value="XM_068501474.1"/>
</dbReference>
<dbReference type="AlphaFoldDB" id="A0A1J4KGK4"/>
<evidence type="ECO:0000256" key="1">
    <source>
        <dbReference type="SAM" id="MobiDB-lite"/>
    </source>
</evidence>
<feature type="domain" description="Protein kinase" evidence="2">
    <location>
        <begin position="62"/>
        <end position="197"/>
    </location>
</feature>
<protein>
    <recommendedName>
        <fullName evidence="2">Protein kinase domain-containing protein</fullName>
    </recommendedName>
</protein>
<dbReference type="GeneID" id="94836178"/>
<dbReference type="SUPFAM" id="SSF56112">
    <property type="entry name" value="Protein kinase-like (PK-like)"/>
    <property type="match status" value="1"/>
</dbReference>
<dbReference type="OrthoDB" id="4062651at2759"/>
<feature type="compositionally biased region" description="Polar residues" evidence="1">
    <location>
        <begin position="1"/>
        <end position="19"/>
    </location>
</feature>
<dbReference type="InterPro" id="IPR011009">
    <property type="entry name" value="Kinase-like_dom_sf"/>
</dbReference>
<sequence>MLISKSSGMTKKNESNLNDIQPVGNKKKSDDSAFDRISADIKKKQQLNELKILISHLKKKNYDFVRQIGKGAKKKIYLFYSRRYFEYFKKKCFSGKISDNLFCQKKKLDALINLNSPNVVRVYDYVISENVLYFIKKKCELGSMKDFIDHRKKKTGDTLLYVCFELQKKIQFIHVRNIAHLDKKKDNILIDKYGRVK</sequence>
<dbReference type="GO" id="GO:0004672">
    <property type="term" value="F:protein kinase activity"/>
    <property type="evidence" value="ECO:0007669"/>
    <property type="project" value="InterPro"/>
</dbReference>